<feature type="region of interest" description="Disordered" evidence="14">
    <location>
        <begin position="255"/>
        <end position="311"/>
    </location>
</feature>
<dbReference type="GO" id="GO:2001256">
    <property type="term" value="P:regulation of store-operated calcium entry"/>
    <property type="evidence" value="ECO:0007669"/>
    <property type="project" value="InterPro"/>
</dbReference>
<feature type="region of interest" description="Disordered" evidence="14">
    <location>
        <begin position="191"/>
        <end position="240"/>
    </location>
</feature>
<evidence type="ECO:0000256" key="6">
    <source>
        <dbReference type="ARBA" id="ARBA00022692"/>
    </source>
</evidence>
<accession>A0A9P4VTQ6</accession>
<comment type="subcellular location">
    <subcellularLocation>
        <location evidence="1">Endoplasmic reticulum membrane</location>
        <topology evidence="1">Single-pass type I membrane protein</topology>
    </subcellularLocation>
</comment>
<feature type="compositionally biased region" description="Polar residues" evidence="14">
    <location>
        <begin position="260"/>
        <end position="273"/>
    </location>
</feature>
<dbReference type="AlphaFoldDB" id="A0A9P4VTQ6"/>
<comment type="caution">
    <text evidence="17">The sequence shown here is derived from an EMBL/GenBank/DDBJ whole genome shotgun (WGS) entry which is preliminary data.</text>
</comment>
<name>A0A9P4VTQ6_9PEZI</name>
<keyword evidence="6 15" id="KW-0812">Transmembrane</keyword>
<dbReference type="GO" id="GO:0006816">
    <property type="term" value="P:calcium ion transport"/>
    <property type="evidence" value="ECO:0007669"/>
    <property type="project" value="UniProtKB-KW"/>
</dbReference>
<evidence type="ECO:0000256" key="16">
    <source>
        <dbReference type="SAM" id="SignalP"/>
    </source>
</evidence>
<dbReference type="Pfam" id="PF06682">
    <property type="entry name" value="SARAF"/>
    <property type="match status" value="1"/>
</dbReference>
<evidence type="ECO:0000313" key="18">
    <source>
        <dbReference type="Proteomes" id="UP000799429"/>
    </source>
</evidence>
<evidence type="ECO:0000256" key="4">
    <source>
        <dbReference type="ARBA" id="ARBA00022448"/>
    </source>
</evidence>
<proteinExistence type="inferred from homology"/>
<keyword evidence="12 15" id="KW-0472">Membrane</keyword>
<keyword evidence="18" id="KW-1185">Reference proteome</keyword>
<evidence type="ECO:0000256" key="14">
    <source>
        <dbReference type="SAM" id="MobiDB-lite"/>
    </source>
</evidence>
<keyword evidence="5" id="KW-0109">Calcium transport</keyword>
<gene>
    <name evidence="17" type="ORF">M501DRAFT_950627</name>
</gene>
<dbReference type="InterPro" id="IPR009567">
    <property type="entry name" value="SARAF"/>
</dbReference>
<dbReference type="Proteomes" id="UP000799429">
    <property type="component" value="Unassembled WGS sequence"/>
</dbReference>
<evidence type="ECO:0000256" key="10">
    <source>
        <dbReference type="ARBA" id="ARBA00022989"/>
    </source>
</evidence>
<feature type="compositionally biased region" description="Gly residues" evidence="14">
    <location>
        <begin position="198"/>
        <end position="207"/>
    </location>
</feature>
<dbReference type="PANTHER" id="PTHR15929">
    <property type="entry name" value="STORE-OPERATED CALCIUM ENTRY-ASSOCIATED REGULATORY FACTOR"/>
    <property type="match status" value="1"/>
</dbReference>
<feature type="chain" id="PRO_5040274457" description="Store-operated calcium entry-associated regulatory factor" evidence="16">
    <location>
        <begin position="22"/>
        <end position="311"/>
    </location>
</feature>
<evidence type="ECO:0000256" key="1">
    <source>
        <dbReference type="ARBA" id="ARBA00004115"/>
    </source>
</evidence>
<keyword evidence="4" id="KW-0813">Transport</keyword>
<evidence type="ECO:0000256" key="15">
    <source>
        <dbReference type="SAM" id="Phobius"/>
    </source>
</evidence>
<keyword evidence="11" id="KW-0406">Ion transport</keyword>
<feature type="signal peptide" evidence="16">
    <location>
        <begin position="1"/>
        <end position="21"/>
    </location>
</feature>
<feature type="transmembrane region" description="Helical" evidence="15">
    <location>
        <begin position="157"/>
        <end position="180"/>
    </location>
</feature>
<feature type="compositionally biased region" description="Low complexity" evidence="14">
    <location>
        <begin position="289"/>
        <end position="298"/>
    </location>
</feature>
<evidence type="ECO:0000256" key="12">
    <source>
        <dbReference type="ARBA" id="ARBA00023136"/>
    </source>
</evidence>
<keyword evidence="10 15" id="KW-1133">Transmembrane helix</keyword>
<organism evidence="17 18">
    <name type="scientific">Patellaria atrata CBS 101060</name>
    <dbReference type="NCBI Taxonomy" id="1346257"/>
    <lineage>
        <taxon>Eukaryota</taxon>
        <taxon>Fungi</taxon>
        <taxon>Dikarya</taxon>
        <taxon>Ascomycota</taxon>
        <taxon>Pezizomycotina</taxon>
        <taxon>Dothideomycetes</taxon>
        <taxon>Dothideomycetes incertae sedis</taxon>
        <taxon>Patellariales</taxon>
        <taxon>Patellariaceae</taxon>
        <taxon>Patellaria</taxon>
    </lineage>
</organism>
<feature type="compositionally biased region" description="Polar residues" evidence="14">
    <location>
        <begin position="299"/>
        <end position="311"/>
    </location>
</feature>
<evidence type="ECO:0000256" key="8">
    <source>
        <dbReference type="ARBA" id="ARBA00022824"/>
    </source>
</evidence>
<feature type="non-terminal residue" evidence="17">
    <location>
        <position position="311"/>
    </location>
</feature>
<keyword evidence="8" id="KW-0256">Endoplasmic reticulum</keyword>
<sequence>MQLHDVLPLILLFHTTPSSAARKPSNSVLLSNIKTLTLRKGLKTSHRRVPAVPQLQCVGGSAKGIYEVDVMRCTNSGSDYDDDNVQWTCTASLPEEFKLGSTDVFCEGYDSPEDPYVLKGSCGVEYRLVLTEKGEEKYGRKWTNWGKKSQDSDEGSAGLIGVLFWILFFAVAAWMVYLAFFKPNGGVGGPQGPQAPRWGGGGSGGGGGDDDDPPPPYDHLPPRSKYTRSPTSQESWRPGFWSGAAAGAGAAYMAGRGLGRSNNTRETYAQPSSSWFGGGRRDNGGEGSSRGASSPSTSRYESTGFGSTRRR</sequence>
<evidence type="ECO:0000256" key="3">
    <source>
        <dbReference type="ARBA" id="ARBA00016584"/>
    </source>
</evidence>
<protein>
    <recommendedName>
        <fullName evidence="3">Store-operated calcium entry-associated regulatory factor</fullName>
    </recommendedName>
    <alternativeName>
        <fullName evidence="13">Transmembrane protein 66</fullName>
    </alternativeName>
</protein>
<keyword evidence="9" id="KW-0106">Calcium</keyword>
<dbReference type="OrthoDB" id="20303at2759"/>
<dbReference type="PANTHER" id="PTHR15929:SF0">
    <property type="entry name" value="STORE-OPERATED CALCIUM ENTRY-ASSOCIATED REGULATORY FACTOR"/>
    <property type="match status" value="1"/>
</dbReference>
<evidence type="ECO:0000256" key="9">
    <source>
        <dbReference type="ARBA" id="ARBA00022837"/>
    </source>
</evidence>
<evidence type="ECO:0000256" key="13">
    <source>
        <dbReference type="ARBA" id="ARBA00031116"/>
    </source>
</evidence>
<keyword evidence="7 16" id="KW-0732">Signal</keyword>
<evidence type="ECO:0000313" key="17">
    <source>
        <dbReference type="EMBL" id="KAF2841740.1"/>
    </source>
</evidence>
<comment type="similarity">
    <text evidence="2">Belongs to the SARAF family.</text>
</comment>
<dbReference type="GO" id="GO:0005789">
    <property type="term" value="C:endoplasmic reticulum membrane"/>
    <property type="evidence" value="ECO:0007669"/>
    <property type="project" value="UniProtKB-SubCell"/>
</dbReference>
<evidence type="ECO:0000256" key="11">
    <source>
        <dbReference type="ARBA" id="ARBA00023065"/>
    </source>
</evidence>
<dbReference type="EMBL" id="MU006091">
    <property type="protein sequence ID" value="KAF2841740.1"/>
    <property type="molecule type" value="Genomic_DNA"/>
</dbReference>
<evidence type="ECO:0000256" key="5">
    <source>
        <dbReference type="ARBA" id="ARBA00022568"/>
    </source>
</evidence>
<evidence type="ECO:0000256" key="2">
    <source>
        <dbReference type="ARBA" id="ARBA00006833"/>
    </source>
</evidence>
<reference evidence="17" key="1">
    <citation type="journal article" date="2020" name="Stud. Mycol.">
        <title>101 Dothideomycetes genomes: a test case for predicting lifestyles and emergence of pathogens.</title>
        <authorList>
            <person name="Haridas S."/>
            <person name="Albert R."/>
            <person name="Binder M."/>
            <person name="Bloem J."/>
            <person name="Labutti K."/>
            <person name="Salamov A."/>
            <person name="Andreopoulos B."/>
            <person name="Baker S."/>
            <person name="Barry K."/>
            <person name="Bills G."/>
            <person name="Bluhm B."/>
            <person name="Cannon C."/>
            <person name="Castanera R."/>
            <person name="Culley D."/>
            <person name="Daum C."/>
            <person name="Ezra D."/>
            <person name="Gonzalez J."/>
            <person name="Henrissat B."/>
            <person name="Kuo A."/>
            <person name="Liang C."/>
            <person name="Lipzen A."/>
            <person name="Lutzoni F."/>
            <person name="Magnuson J."/>
            <person name="Mondo S."/>
            <person name="Nolan M."/>
            <person name="Ohm R."/>
            <person name="Pangilinan J."/>
            <person name="Park H.-J."/>
            <person name="Ramirez L."/>
            <person name="Alfaro M."/>
            <person name="Sun H."/>
            <person name="Tritt A."/>
            <person name="Yoshinaga Y."/>
            <person name="Zwiers L.-H."/>
            <person name="Turgeon B."/>
            <person name="Goodwin S."/>
            <person name="Spatafora J."/>
            <person name="Crous P."/>
            <person name="Grigoriev I."/>
        </authorList>
    </citation>
    <scope>NUCLEOTIDE SEQUENCE</scope>
    <source>
        <strain evidence="17">CBS 101060</strain>
    </source>
</reference>
<evidence type="ECO:0000256" key="7">
    <source>
        <dbReference type="ARBA" id="ARBA00022729"/>
    </source>
</evidence>